<sequence>MQATISVDRETDARLDRLSSTTRRSKSDLVRDALIALEAAQSDEASECSAFDLIGDLVGVGKDGPTDLARTHKQAFRALLQGRKTE</sequence>
<evidence type="ECO:0000259" key="1">
    <source>
        <dbReference type="Pfam" id="PF01402"/>
    </source>
</evidence>
<evidence type="ECO:0000313" key="2">
    <source>
        <dbReference type="EMBL" id="AUB80567.1"/>
    </source>
</evidence>
<organism evidence="2 3">
    <name type="scientific">Candidatus Thiodictyon syntrophicum</name>
    <dbReference type="NCBI Taxonomy" id="1166950"/>
    <lineage>
        <taxon>Bacteria</taxon>
        <taxon>Pseudomonadati</taxon>
        <taxon>Pseudomonadota</taxon>
        <taxon>Gammaproteobacteria</taxon>
        <taxon>Chromatiales</taxon>
        <taxon>Chromatiaceae</taxon>
        <taxon>Thiodictyon</taxon>
    </lineage>
</organism>
<evidence type="ECO:0000313" key="3">
    <source>
        <dbReference type="Proteomes" id="UP000232638"/>
    </source>
</evidence>
<gene>
    <name evidence="2" type="ORF">THSYN_06115</name>
</gene>
<name>A0A2K8U4T7_9GAMM</name>
<dbReference type="RefSeq" id="WP_100918364.1">
    <property type="nucleotide sequence ID" value="NZ_CP020370.1"/>
</dbReference>
<dbReference type="OrthoDB" id="9812023at2"/>
<keyword evidence="3" id="KW-1185">Reference proteome</keyword>
<dbReference type="EMBL" id="CP020370">
    <property type="protein sequence ID" value="AUB80567.1"/>
    <property type="molecule type" value="Genomic_DNA"/>
</dbReference>
<dbReference type="Proteomes" id="UP000232638">
    <property type="component" value="Chromosome"/>
</dbReference>
<reference evidence="2 3" key="1">
    <citation type="submission" date="2017-03" db="EMBL/GenBank/DDBJ databases">
        <title>Complete genome sequence of Candidatus 'Thiodictyon syntrophicum' sp. nov. strain Cad16T, a photolithoautotroph purple sulfur bacterium isolated from an alpine meromictic lake.</title>
        <authorList>
            <person name="Luedin S.M."/>
            <person name="Pothier J.F."/>
            <person name="Danza F."/>
            <person name="Storelli N."/>
            <person name="Wittwer M."/>
            <person name="Tonolla M."/>
        </authorList>
    </citation>
    <scope>NUCLEOTIDE SEQUENCE [LARGE SCALE GENOMIC DNA]</scope>
    <source>
        <strain evidence="2 3">Cad16T</strain>
    </source>
</reference>
<dbReference type="AlphaFoldDB" id="A0A2K8U4T7"/>
<dbReference type="KEGG" id="tsy:THSYN_06115"/>
<proteinExistence type="predicted"/>
<feature type="domain" description="Ribbon-helix-helix protein CopG" evidence="1">
    <location>
        <begin position="4"/>
        <end position="37"/>
    </location>
</feature>
<dbReference type="Pfam" id="PF01402">
    <property type="entry name" value="RHH_1"/>
    <property type="match status" value="1"/>
</dbReference>
<accession>A0A2K8U4T7</accession>
<protein>
    <recommendedName>
        <fullName evidence="1">Ribbon-helix-helix protein CopG domain-containing protein</fullName>
    </recommendedName>
</protein>
<dbReference type="GO" id="GO:0006355">
    <property type="term" value="P:regulation of DNA-templated transcription"/>
    <property type="evidence" value="ECO:0007669"/>
    <property type="project" value="InterPro"/>
</dbReference>
<dbReference type="InterPro" id="IPR002145">
    <property type="entry name" value="CopG"/>
</dbReference>